<reference evidence="2 3" key="1">
    <citation type="journal article" date="2013" name="Proc. Natl. Acad. Sci. U.S.A.">
        <title>The king cobra genome reveals dynamic gene evolution and adaptation in the snake venom system.</title>
        <authorList>
            <person name="Vonk F.J."/>
            <person name="Casewell N.R."/>
            <person name="Henkel C.V."/>
            <person name="Heimberg A.M."/>
            <person name="Jansen H.J."/>
            <person name="McCleary R.J."/>
            <person name="Kerkkamp H.M."/>
            <person name="Vos R.A."/>
            <person name="Guerreiro I."/>
            <person name="Calvete J.J."/>
            <person name="Wuster W."/>
            <person name="Woods A.E."/>
            <person name="Logan J.M."/>
            <person name="Harrison R.A."/>
            <person name="Castoe T.A."/>
            <person name="de Koning A.P."/>
            <person name="Pollock D.D."/>
            <person name="Yandell M."/>
            <person name="Calderon D."/>
            <person name="Renjifo C."/>
            <person name="Currier R.B."/>
            <person name="Salgado D."/>
            <person name="Pla D."/>
            <person name="Sanz L."/>
            <person name="Hyder A.S."/>
            <person name="Ribeiro J.M."/>
            <person name="Arntzen J.W."/>
            <person name="van den Thillart G.E."/>
            <person name="Boetzer M."/>
            <person name="Pirovano W."/>
            <person name="Dirks R.P."/>
            <person name="Spaink H.P."/>
            <person name="Duboule D."/>
            <person name="McGlinn E."/>
            <person name="Kini R.M."/>
            <person name="Richardson M.K."/>
        </authorList>
    </citation>
    <scope>NUCLEOTIDE SEQUENCE</scope>
    <source>
        <tissue evidence="2">Blood</tissue>
    </source>
</reference>
<name>V8N893_OPHHA</name>
<dbReference type="AlphaFoldDB" id="V8N893"/>
<gene>
    <name evidence="2" type="ORF">L345_16494</name>
</gene>
<feature type="region of interest" description="Disordered" evidence="1">
    <location>
        <begin position="1"/>
        <end position="44"/>
    </location>
</feature>
<keyword evidence="3" id="KW-1185">Reference proteome</keyword>
<feature type="compositionally biased region" description="Basic and acidic residues" evidence="1">
    <location>
        <begin position="101"/>
        <end position="122"/>
    </location>
</feature>
<organism evidence="2 3">
    <name type="scientific">Ophiophagus hannah</name>
    <name type="common">King cobra</name>
    <name type="synonym">Naja hannah</name>
    <dbReference type="NCBI Taxonomy" id="8665"/>
    <lineage>
        <taxon>Eukaryota</taxon>
        <taxon>Metazoa</taxon>
        <taxon>Chordata</taxon>
        <taxon>Craniata</taxon>
        <taxon>Vertebrata</taxon>
        <taxon>Euteleostomi</taxon>
        <taxon>Lepidosauria</taxon>
        <taxon>Squamata</taxon>
        <taxon>Bifurcata</taxon>
        <taxon>Unidentata</taxon>
        <taxon>Episquamata</taxon>
        <taxon>Toxicofera</taxon>
        <taxon>Serpentes</taxon>
        <taxon>Colubroidea</taxon>
        <taxon>Elapidae</taxon>
        <taxon>Elapinae</taxon>
        <taxon>Ophiophagus</taxon>
    </lineage>
</organism>
<dbReference type="Proteomes" id="UP000018936">
    <property type="component" value="Unassembled WGS sequence"/>
</dbReference>
<evidence type="ECO:0000256" key="1">
    <source>
        <dbReference type="SAM" id="MobiDB-lite"/>
    </source>
</evidence>
<sequence>MNERQNGWKEGKKGCREGGKEGKKEKGSGREEEKGKEGRKEVDPSHMTKEYYRLVSDLSVSVLLLRRSNCLVDSLCQRLIQLNAKPQGGFGGRGSVSCAGRESDQAGMKRDRSRMPRKDALDLRQGNRQGRVSEESPASCCCGLGQGIPWAWLVHRPSLRPQPSFPGLKHTKNGCRSWERLL</sequence>
<accession>V8N893</accession>
<proteinExistence type="predicted"/>
<dbReference type="EMBL" id="AZIM01007743">
    <property type="protein sequence ID" value="ETE57787.1"/>
    <property type="molecule type" value="Genomic_DNA"/>
</dbReference>
<comment type="caution">
    <text evidence="2">The sequence shown here is derived from an EMBL/GenBank/DDBJ whole genome shotgun (WGS) entry which is preliminary data.</text>
</comment>
<protein>
    <submittedName>
        <fullName evidence="2">Uncharacterized protein</fullName>
    </submittedName>
</protein>
<evidence type="ECO:0000313" key="3">
    <source>
        <dbReference type="Proteomes" id="UP000018936"/>
    </source>
</evidence>
<evidence type="ECO:0000313" key="2">
    <source>
        <dbReference type="EMBL" id="ETE57787.1"/>
    </source>
</evidence>
<feature type="non-terminal residue" evidence="2">
    <location>
        <position position="1"/>
    </location>
</feature>
<feature type="region of interest" description="Disordered" evidence="1">
    <location>
        <begin position="90"/>
        <end position="134"/>
    </location>
</feature>